<evidence type="ECO:0000313" key="1">
    <source>
        <dbReference type="EMBL" id="KAG5549061.1"/>
    </source>
</evidence>
<keyword evidence="2" id="KW-1185">Reference proteome</keyword>
<accession>A0AAV6K9A0</accession>
<dbReference type="Proteomes" id="UP000823749">
    <property type="component" value="Chromosome 5"/>
</dbReference>
<reference evidence="1" key="1">
    <citation type="submission" date="2020-08" db="EMBL/GenBank/DDBJ databases">
        <title>Plant Genome Project.</title>
        <authorList>
            <person name="Zhang R.-G."/>
        </authorList>
    </citation>
    <scope>NUCLEOTIDE SEQUENCE</scope>
    <source>
        <strain evidence="1">WSP0</strain>
        <tissue evidence="1">Leaf</tissue>
    </source>
</reference>
<sequence length="60" mass="7070">MGWGHPHKYHLAETHEEASPYTQISKKVKECFLEYLKGRKKIKARNFECFDEEEDVGVNS</sequence>
<name>A0AAV6K9A0_9ERIC</name>
<comment type="caution">
    <text evidence="1">The sequence shown here is derived from an EMBL/GenBank/DDBJ whole genome shotgun (WGS) entry which is preliminary data.</text>
</comment>
<dbReference type="AlphaFoldDB" id="A0AAV6K9A0"/>
<organism evidence="1 2">
    <name type="scientific">Rhododendron griersonianum</name>
    <dbReference type="NCBI Taxonomy" id="479676"/>
    <lineage>
        <taxon>Eukaryota</taxon>
        <taxon>Viridiplantae</taxon>
        <taxon>Streptophyta</taxon>
        <taxon>Embryophyta</taxon>
        <taxon>Tracheophyta</taxon>
        <taxon>Spermatophyta</taxon>
        <taxon>Magnoliopsida</taxon>
        <taxon>eudicotyledons</taxon>
        <taxon>Gunneridae</taxon>
        <taxon>Pentapetalae</taxon>
        <taxon>asterids</taxon>
        <taxon>Ericales</taxon>
        <taxon>Ericaceae</taxon>
        <taxon>Ericoideae</taxon>
        <taxon>Rhodoreae</taxon>
        <taxon>Rhododendron</taxon>
    </lineage>
</organism>
<dbReference type="EMBL" id="JACTNZ010000005">
    <property type="protein sequence ID" value="KAG5549061.1"/>
    <property type="molecule type" value="Genomic_DNA"/>
</dbReference>
<gene>
    <name evidence="1" type="ORF">RHGRI_014433</name>
</gene>
<protein>
    <submittedName>
        <fullName evidence="1">Uncharacterized protein</fullName>
    </submittedName>
</protein>
<evidence type="ECO:0000313" key="2">
    <source>
        <dbReference type="Proteomes" id="UP000823749"/>
    </source>
</evidence>
<proteinExistence type="predicted"/>